<evidence type="ECO:0000313" key="3">
    <source>
        <dbReference type="EMBL" id="KAB0342858.1"/>
    </source>
</evidence>
<dbReference type="GO" id="GO:0003677">
    <property type="term" value="F:DNA binding"/>
    <property type="evidence" value="ECO:0007669"/>
    <property type="project" value="InterPro"/>
</dbReference>
<keyword evidence="4" id="KW-1185">Reference proteome</keyword>
<proteinExistence type="inferred from homology"/>
<dbReference type="GO" id="GO:0030527">
    <property type="term" value="F:structural constituent of chromatin"/>
    <property type="evidence" value="ECO:0007669"/>
    <property type="project" value="InterPro"/>
</dbReference>
<sequence>MEPRKAKEKIPKGHYGNCRHRCLSDNTESFTSYFSRVLKQVHMGLSLSQEAVNVMSSFAGRLAPQNKRPTITSREIQTSVSLLLPGEMGKHARSEATKAVIKYTTSR</sequence>
<dbReference type="Proteomes" id="UP000326458">
    <property type="component" value="Unassembled WGS sequence"/>
</dbReference>
<comment type="caution">
    <text evidence="3">The sequence shown here is derived from an EMBL/GenBank/DDBJ whole genome shotgun (WGS) entry which is preliminary data.</text>
</comment>
<reference evidence="3 4" key="1">
    <citation type="submission" date="2019-06" db="EMBL/GenBank/DDBJ databases">
        <title>Discovery of a novel chromosome fission-fusion reversal in muntjac.</title>
        <authorList>
            <person name="Mudd A.B."/>
            <person name="Bredeson J.V."/>
            <person name="Baum R."/>
            <person name="Hockemeyer D."/>
            <person name="Rokhsar D.S."/>
        </authorList>
    </citation>
    <scope>NUCLEOTIDE SEQUENCE [LARGE SCALE GENOMIC DNA]</scope>
    <source>
        <strain evidence="3">UTSW_UCB_Mm</strain>
        <tissue evidence="3">Fibroblast cell line</tissue>
    </source>
</reference>
<protein>
    <recommendedName>
        <fullName evidence="2">Core Histone H2A/H2B/H3 domain-containing protein</fullName>
    </recommendedName>
</protein>
<dbReference type="SUPFAM" id="SSF47113">
    <property type="entry name" value="Histone-fold"/>
    <property type="match status" value="1"/>
</dbReference>
<dbReference type="GO" id="GO:0000786">
    <property type="term" value="C:nucleosome"/>
    <property type="evidence" value="ECO:0007669"/>
    <property type="project" value="InterPro"/>
</dbReference>
<evidence type="ECO:0000313" key="4">
    <source>
        <dbReference type="Proteomes" id="UP000326458"/>
    </source>
</evidence>
<feature type="domain" description="Core Histone H2A/H2B/H3" evidence="2">
    <location>
        <begin position="23"/>
        <end position="80"/>
    </location>
</feature>
<dbReference type="InterPro" id="IPR009072">
    <property type="entry name" value="Histone-fold"/>
</dbReference>
<dbReference type="SMART" id="SM00427">
    <property type="entry name" value="H2B"/>
    <property type="match status" value="1"/>
</dbReference>
<accession>A0A5N3V1L3</accession>
<dbReference type="PANTHER" id="PTHR23428">
    <property type="entry name" value="HISTONE H2B"/>
    <property type="match status" value="1"/>
</dbReference>
<dbReference type="InterPro" id="IPR007125">
    <property type="entry name" value="H2A/H2B/H3"/>
</dbReference>
<evidence type="ECO:0000259" key="2">
    <source>
        <dbReference type="Pfam" id="PF00125"/>
    </source>
</evidence>
<dbReference type="Gene3D" id="1.10.20.10">
    <property type="entry name" value="Histone, subunit A"/>
    <property type="match status" value="1"/>
</dbReference>
<dbReference type="CDD" id="cd22910">
    <property type="entry name" value="HFD_H2B"/>
    <property type="match status" value="1"/>
</dbReference>
<organism evidence="3 4">
    <name type="scientific">Muntiacus muntjak</name>
    <name type="common">Barking deer</name>
    <name type="synonym">Indian muntjac</name>
    <dbReference type="NCBI Taxonomy" id="9888"/>
    <lineage>
        <taxon>Eukaryota</taxon>
        <taxon>Metazoa</taxon>
        <taxon>Chordata</taxon>
        <taxon>Craniata</taxon>
        <taxon>Vertebrata</taxon>
        <taxon>Euteleostomi</taxon>
        <taxon>Mammalia</taxon>
        <taxon>Eutheria</taxon>
        <taxon>Laurasiatheria</taxon>
        <taxon>Artiodactyla</taxon>
        <taxon>Ruminantia</taxon>
        <taxon>Pecora</taxon>
        <taxon>Cervidae</taxon>
        <taxon>Muntiacinae</taxon>
        <taxon>Muntiacus</taxon>
    </lineage>
</organism>
<dbReference type="EMBL" id="VCEA01000003">
    <property type="protein sequence ID" value="KAB0342858.1"/>
    <property type="molecule type" value="Genomic_DNA"/>
</dbReference>
<dbReference type="Pfam" id="PF00125">
    <property type="entry name" value="Histone"/>
    <property type="match status" value="1"/>
</dbReference>
<dbReference type="AlphaFoldDB" id="A0A5N3V1L3"/>
<dbReference type="GO" id="GO:0046982">
    <property type="term" value="F:protein heterodimerization activity"/>
    <property type="evidence" value="ECO:0007669"/>
    <property type="project" value="InterPro"/>
</dbReference>
<gene>
    <name evidence="3" type="ORF">FD754_019784</name>
</gene>
<dbReference type="InterPro" id="IPR000558">
    <property type="entry name" value="Histone_H2B"/>
</dbReference>
<comment type="similarity">
    <text evidence="1">Belongs to the histone H2B family.</text>
</comment>
<name>A0A5N3V1L3_MUNMU</name>
<evidence type="ECO:0000256" key="1">
    <source>
        <dbReference type="ARBA" id="ARBA00006846"/>
    </source>
</evidence>